<evidence type="ECO:0000313" key="3">
    <source>
        <dbReference type="Proteomes" id="UP000000739"/>
    </source>
</evidence>
<dbReference type="InterPro" id="IPR011051">
    <property type="entry name" value="RmlC_Cupin_sf"/>
</dbReference>
<gene>
    <name evidence="2" type="ordered locus">Dalk_3657</name>
</gene>
<dbReference type="InterPro" id="IPR052535">
    <property type="entry name" value="Bacilysin_H2HPP_isomerase"/>
</dbReference>
<dbReference type="InterPro" id="IPR013096">
    <property type="entry name" value="Cupin_2"/>
</dbReference>
<protein>
    <submittedName>
        <fullName evidence="2">Cupin 2 conserved barrel domain protein</fullName>
    </submittedName>
</protein>
<dbReference type="PANTHER" id="PTHR40112">
    <property type="entry name" value="H2HPP ISOMERASE"/>
    <property type="match status" value="1"/>
</dbReference>
<keyword evidence="3" id="KW-1185">Reference proteome</keyword>
<dbReference type="InterPro" id="IPR014710">
    <property type="entry name" value="RmlC-like_jellyroll"/>
</dbReference>
<dbReference type="eggNOG" id="COG1917">
    <property type="taxonomic scope" value="Bacteria"/>
</dbReference>
<dbReference type="EMBL" id="CP001322">
    <property type="protein sequence ID" value="ACL05345.1"/>
    <property type="molecule type" value="Genomic_DNA"/>
</dbReference>
<dbReference type="KEGG" id="dal:Dalk_3657"/>
<evidence type="ECO:0000313" key="2">
    <source>
        <dbReference type="EMBL" id="ACL05345.1"/>
    </source>
</evidence>
<dbReference type="Pfam" id="PF07883">
    <property type="entry name" value="Cupin_2"/>
    <property type="match status" value="1"/>
</dbReference>
<dbReference type="HOGENOM" id="CLU_134269_3_0_7"/>
<dbReference type="Gene3D" id="2.60.120.10">
    <property type="entry name" value="Jelly Rolls"/>
    <property type="match status" value="1"/>
</dbReference>
<name>B8FGW5_DESAL</name>
<accession>B8FGW5</accession>
<dbReference type="SUPFAM" id="SSF51182">
    <property type="entry name" value="RmlC-like cupins"/>
    <property type="match status" value="1"/>
</dbReference>
<organism evidence="2 3">
    <name type="scientific">Desulfatibacillum aliphaticivorans</name>
    <dbReference type="NCBI Taxonomy" id="218208"/>
    <lineage>
        <taxon>Bacteria</taxon>
        <taxon>Pseudomonadati</taxon>
        <taxon>Thermodesulfobacteriota</taxon>
        <taxon>Desulfobacteria</taxon>
        <taxon>Desulfobacterales</taxon>
        <taxon>Desulfatibacillaceae</taxon>
        <taxon>Desulfatibacillum</taxon>
    </lineage>
</organism>
<evidence type="ECO:0000259" key="1">
    <source>
        <dbReference type="Pfam" id="PF07883"/>
    </source>
</evidence>
<dbReference type="PANTHER" id="PTHR40112:SF1">
    <property type="entry name" value="H2HPP ISOMERASE"/>
    <property type="match status" value="1"/>
</dbReference>
<dbReference type="RefSeq" id="WP_015948402.1">
    <property type="nucleotide sequence ID" value="NC_011768.1"/>
</dbReference>
<dbReference type="AlphaFoldDB" id="B8FGW5"/>
<dbReference type="Proteomes" id="UP000000739">
    <property type="component" value="Chromosome"/>
</dbReference>
<proteinExistence type="predicted"/>
<sequence length="119" mass="13245">MMKDLPLWDGTPYPDFVRTLPEIDIPVEGVRGWLLQGANQQVVFFDLPEGLAIPEHSHGEQWGMVIAGKIDLTIGGETKTYGPGDYYHVPAGTPHAALFLERSAAMDYFADVDRYVPKK</sequence>
<reference evidence="2 3" key="1">
    <citation type="journal article" date="2012" name="Environ. Microbiol.">
        <title>The genome sequence of Desulfatibacillum alkenivorans AK-01: a blueprint for anaerobic alkane oxidation.</title>
        <authorList>
            <person name="Callaghan A.V."/>
            <person name="Morris B.E."/>
            <person name="Pereira I.A."/>
            <person name="McInerney M.J."/>
            <person name="Austin R.N."/>
            <person name="Groves J.T."/>
            <person name="Kukor J.J."/>
            <person name="Suflita J.M."/>
            <person name="Young L.Y."/>
            <person name="Zylstra G.J."/>
            <person name="Wawrik B."/>
        </authorList>
    </citation>
    <scope>NUCLEOTIDE SEQUENCE [LARGE SCALE GENOMIC DNA]</scope>
    <source>
        <strain evidence="2 3">AK-01</strain>
    </source>
</reference>
<feature type="domain" description="Cupin type-2" evidence="1">
    <location>
        <begin position="44"/>
        <end position="96"/>
    </location>
</feature>